<evidence type="ECO:0000313" key="5">
    <source>
        <dbReference type="EMBL" id="PIG69273.1"/>
    </source>
</evidence>
<comment type="similarity">
    <text evidence="2">Belongs to the TLS1 family.</text>
</comment>
<feature type="compositionally biased region" description="Basic and acidic residues" evidence="4">
    <location>
        <begin position="374"/>
        <end position="385"/>
    </location>
</feature>
<reference evidence="5 6" key="1">
    <citation type="submission" date="2017-05" db="EMBL/GenBank/DDBJ databases">
        <title>Genome sequence for an aflatoxigenic pathogen of Argentinian peanut, Aspergillus arachidicola.</title>
        <authorList>
            <person name="Moore G."/>
            <person name="Beltz S.B."/>
            <person name="Mack B.M."/>
        </authorList>
    </citation>
    <scope>NUCLEOTIDE SEQUENCE [LARGE SCALE GENOMIC DNA]</scope>
    <source>
        <strain evidence="5 6">CBS 117610</strain>
    </source>
</reference>
<evidence type="ECO:0000256" key="4">
    <source>
        <dbReference type="SAM" id="MobiDB-lite"/>
    </source>
</evidence>
<organism evidence="5 6">
    <name type="scientific">Aspergillus arachidicola</name>
    <dbReference type="NCBI Taxonomy" id="656916"/>
    <lineage>
        <taxon>Eukaryota</taxon>
        <taxon>Fungi</taxon>
        <taxon>Dikarya</taxon>
        <taxon>Ascomycota</taxon>
        <taxon>Pezizomycotina</taxon>
        <taxon>Eurotiomycetes</taxon>
        <taxon>Eurotiomycetidae</taxon>
        <taxon>Eurotiales</taxon>
        <taxon>Aspergillaceae</taxon>
        <taxon>Aspergillus</taxon>
        <taxon>Aspergillus subgen. Circumdati</taxon>
    </lineage>
</organism>
<feature type="region of interest" description="Disordered" evidence="4">
    <location>
        <begin position="165"/>
        <end position="191"/>
    </location>
</feature>
<dbReference type="AlphaFoldDB" id="A0A2G7ELP2"/>
<sequence length="385" mass="43777">MMDTNPTSNPETLFRPVKRRKFLRRRPEDTLEDFRIENRRDDGDSDPTTPPQSQADNDTVHPTDLARLRRLHRFRKGGIGFSTTSRQSANNDKQAIVSTESAEDLEAQRIQAMCDRFTVHTGQTVDVDRHMYDLASCPLLWPVLSVMETDKIRMAYIETEMAKRHQHTVPTDDSDGPLVGESDTAPSTTVLPQREPASLGKLHEIDLGQETKLHNIARTEAATRKLARDDEYEHLNQGGSFFKAAPMGKNEGLWRHQKRRTSEDVKRDRLVEEVLRESKRKHSIPYCDPIGRGLALTTKITFLVVDVYEEPDHETAAAGDDQAADDRVAEQFRRDFLDAIQSRRRVTRVKNPKTAKAEASRGPKLGGSRSARAAMREMQEKQGRK</sequence>
<evidence type="ECO:0000256" key="3">
    <source>
        <dbReference type="ARBA" id="ARBA00023242"/>
    </source>
</evidence>
<comment type="caution">
    <text evidence="5">The sequence shown here is derived from an EMBL/GenBank/DDBJ whole genome shotgun (WGS) entry which is preliminary data.</text>
</comment>
<gene>
    <name evidence="5" type="ORF">AARAC_009669</name>
</gene>
<dbReference type="Pfam" id="PF07052">
    <property type="entry name" value="Hep_59"/>
    <property type="match status" value="1"/>
</dbReference>
<feature type="region of interest" description="Disordered" evidence="4">
    <location>
        <begin position="1"/>
        <end position="63"/>
    </location>
</feature>
<keyword evidence="6" id="KW-1185">Reference proteome</keyword>
<dbReference type="Proteomes" id="UP000231358">
    <property type="component" value="Unassembled WGS sequence"/>
</dbReference>
<dbReference type="PANTHER" id="PTHR13486">
    <property type="entry name" value="TELOMERE LENGTH AND SILENCING PROTEIN 1 TLS1 FAMILY MEMBER"/>
    <property type="match status" value="1"/>
</dbReference>
<feature type="compositionally biased region" description="Basic residues" evidence="4">
    <location>
        <begin position="343"/>
        <end position="353"/>
    </location>
</feature>
<feature type="region of interest" description="Disordered" evidence="4">
    <location>
        <begin position="343"/>
        <end position="385"/>
    </location>
</feature>
<protein>
    <recommendedName>
        <fullName evidence="7">Hepatocellular carcinoma-associated antigen 59-domain-containing protein</fullName>
    </recommendedName>
</protein>
<dbReference type="EMBL" id="NEXV01000742">
    <property type="protein sequence ID" value="PIG69273.1"/>
    <property type="molecule type" value="Genomic_DNA"/>
</dbReference>
<accession>A0A2G7ELP2</accession>
<name>A0A2G7ELP2_9EURO</name>
<evidence type="ECO:0000313" key="6">
    <source>
        <dbReference type="Proteomes" id="UP000231358"/>
    </source>
</evidence>
<evidence type="ECO:0008006" key="7">
    <source>
        <dbReference type="Google" id="ProtNLM"/>
    </source>
</evidence>
<dbReference type="InterPro" id="IPR010756">
    <property type="entry name" value="Tls1-like"/>
</dbReference>
<evidence type="ECO:0000256" key="2">
    <source>
        <dbReference type="ARBA" id="ARBA00007643"/>
    </source>
</evidence>
<feature type="compositionally biased region" description="Basic and acidic residues" evidence="4">
    <location>
        <begin position="25"/>
        <end position="42"/>
    </location>
</feature>
<feature type="compositionally biased region" description="Polar residues" evidence="4">
    <location>
        <begin position="1"/>
        <end position="11"/>
    </location>
</feature>
<proteinExistence type="inferred from homology"/>
<evidence type="ECO:0000256" key="1">
    <source>
        <dbReference type="ARBA" id="ARBA00004123"/>
    </source>
</evidence>
<keyword evidence="3" id="KW-0539">Nucleus</keyword>
<comment type="subcellular location">
    <subcellularLocation>
        <location evidence="1">Nucleus</location>
    </subcellularLocation>
</comment>
<dbReference type="GO" id="GO:0000398">
    <property type="term" value="P:mRNA splicing, via spliceosome"/>
    <property type="evidence" value="ECO:0007669"/>
    <property type="project" value="TreeGrafter"/>
</dbReference>
<dbReference type="GO" id="GO:0005681">
    <property type="term" value="C:spliceosomal complex"/>
    <property type="evidence" value="ECO:0007669"/>
    <property type="project" value="TreeGrafter"/>
</dbReference>
<dbReference type="PANTHER" id="PTHR13486:SF2">
    <property type="entry name" value="SPLICING FACTOR C9ORF78"/>
    <property type="match status" value="1"/>
</dbReference>